<dbReference type="InterPro" id="IPR045167">
    <property type="entry name" value="Hobbit"/>
</dbReference>
<dbReference type="AlphaFoldDB" id="A0A061RSA2"/>
<protein>
    <submittedName>
        <fullName evidence="1">Uncharacterized protein</fullName>
    </submittedName>
</protein>
<evidence type="ECO:0000313" key="1">
    <source>
        <dbReference type="EMBL" id="JAC74853.1"/>
    </source>
</evidence>
<proteinExistence type="predicted"/>
<dbReference type="EMBL" id="GBEZ01010873">
    <property type="protein sequence ID" value="JAC74853.1"/>
    <property type="molecule type" value="Transcribed_RNA"/>
</dbReference>
<organism evidence="1">
    <name type="scientific">Tetraselmis sp. GSL018</name>
    <dbReference type="NCBI Taxonomy" id="582737"/>
    <lineage>
        <taxon>Eukaryota</taxon>
        <taxon>Viridiplantae</taxon>
        <taxon>Chlorophyta</taxon>
        <taxon>core chlorophytes</taxon>
        <taxon>Chlorodendrophyceae</taxon>
        <taxon>Chlorodendrales</taxon>
        <taxon>Chlorodendraceae</taxon>
        <taxon>Tetraselmis</taxon>
    </lineage>
</organism>
<dbReference type="Pfam" id="PF10344">
    <property type="entry name" value="Hobbit"/>
    <property type="match status" value="1"/>
</dbReference>
<accession>A0A061RSA2</accession>
<feature type="non-terminal residue" evidence="1">
    <location>
        <position position="1"/>
    </location>
</feature>
<name>A0A061RSA2_9CHLO</name>
<sequence>LITYTGGPVPIKDLKLVLDKRVYTNFVGPWTELLSRIKWDTVKSVLKSIAGLQRSKAQRIKRGLQGVLREVDLDAVEAEILGRKSSAS</sequence>
<feature type="non-terminal residue" evidence="1">
    <location>
        <position position="88"/>
    </location>
</feature>
<gene>
    <name evidence="1" type="ORF">TSPGSL018_24814</name>
</gene>
<reference evidence="1" key="1">
    <citation type="submission" date="2014-05" db="EMBL/GenBank/DDBJ databases">
        <title>The transcriptome of the halophilic microalga Tetraselmis sp. GSL018 isolated from the Great Salt Lake, Utah.</title>
        <authorList>
            <person name="Jinkerson R.E."/>
            <person name="D'Adamo S."/>
            <person name="Posewitz M.C."/>
        </authorList>
    </citation>
    <scope>NUCLEOTIDE SEQUENCE</scope>
    <source>
        <strain evidence="1">GSL018</strain>
    </source>
</reference>